<evidence type="ECO:0000256" key="2">
    <source>
        <dbReference type="ARBA" id="ARBA00023274"/>
    </source>
</evidence>
<dbReference type="Pfam" id="PF00380">
    <property type="entry name" value="Ribosomal_S9"/>
    <property type="match status" value="1"/>
</dbReference>
<reference evidence="5" key="1">
    <citation type="journal article" date="2020" name="mSystems">
        <title>Genome- and Community-Level Interaction Insights into Carbon Utilization and Element Cycling Functions of Hydrothermarchaeota in Hydrothermal Sediment.</title>
        <authorList>
            <person name="Zhou Z."/>
            <person name="Liu Y."/>
            <person name="Xu W."/>
            <person name="Pan J."/>
            <person name="Luo Z.H."/>
            <person name="Li M."/>
        </authorList>
    </citation>
    <scope>NUCLEOTIDE SEQUENCE [LARGE SCALE GENOMIC DNA]</scope>
    <source>
        <strain evidence="5">SpSt-1042</strain>
    </source>
</reference>
<evidence type="ECO:0000313" key="5">
    <source>
        <dbReference type="EMBL" id="HHR92288.1"/>
    </source>
</evidence>
<dbReference type="GO" id="GO:0003735">
    <property type="term" value="F:structural constituent of ribosome"/>
    <property type="evidence" value="ECO:0007669"/>
    <property type="project" value="InterPro"/>
</dbReference>
<sequence length="89" mass="10522">MTEEEKAKKSKKDKEVIWPELPSHICQCVGRRKEASARVRIYKVSKKYKKSLINGIDAEKYFSLKKNYECCVKPLVVTKLDDKYFFTAW</sequence>
<protein>
    <recommendedName>
        <fullName evidence="3">Small ribosomal subunit protein uS9</fullName>
    </recommendedName>
    <alternativeName>
        <fullName evidence="4">30S ribosomal protein S9</fullName>
    </alternativeName>
</protein>
<dbReference type="InterPro" id="IPR020568">
    <property type="entry name" value="Ribosomal_Su5_D2-typ_SF"/>
</dbReference>
<dbReference type="Gene3D" id="3.30.230.10">
    <property type="match status" value="1"/>
</dbReference>
<name>A0A7C5URR3_UNCC3</name>
<organism evidence="5">
    <name type="scientific">candidate division CPR3 bacterium</name>
    <dbReference type="NCBI Taxonomy" id="2268181"/>
    <lineage>
        <taxon>Bacteria</taxon>
        <taxon>Bacteria division CPR3</taxon>
    </lineage>
</organism>
<keyword evidence="1 5" id="KW-0689">Ribosomal protein</keyword>
<gene>
    <name evidence="5" type="primary">rpsI</name>
    <name evidence="5" type="ORF">ENL96_02135</name>
</gene>
<keyword evidence="2" id="KW-0687">Ribonucleoprotein</keyword>
<dbReference type="GO" id="GO:0006412">
    <property type="term" value="P:translation"/>
    <property type="evidence" value="ECO:0007669"/>
    <property type="project" value="InterPro"/>
</dbReference>
<evidence type="ECO:0000256" key="3">
    <source>
        <dbReference type="ARBA" id="ARBA00035259"/>
    </source>
</evidence>
<dbReference type="GO" id="GO:0005840">
    <property type="term" value="C:ribosome"/>
    <property type="evidence" value="ECO:0007669"/>
    <property type="project" value="UniProtKB-KW"/>
</dbReference>
<dbReference type="SUPFAM" id="SSF54211">
    <property type="entry name" value="Ribosomal protein S5 domain 2-like"/>
    <property type="match status" value="1"/>
</dbReference>
<dbReference type="InterPro" id="IPR014721">
    <property type="entry name" value="Ribsml_uS5_D2-typ_fold_subgr"/>
</dbReference>
<dbReference type="AlphaFoldDB" id="A0A7C5URR3"/>
<dbReference type="GO" id="GO:1990904">
    <property type="term" value="C:ribonucleoprotein complex"/>
    <property type="evidence" value="ECO:0007669"/>
    <property type="project" value="UniProtKB-KW"/>
</dbReference>
<comment type="caution">
    <text evidence="5">The sequence shown here is derived from an EMBL/GenBank/DDBJ whole genome shotgun (WGS) entry which is preliminary data.</text>
</comment>
<evidence type="ECO:0000256" key="4">
    <source>
        <dbReference type="ARBA" id="ARBA00035523"/>
    </source>
</evidence>
<evidence type="ECO:0000256" key="1">
    <source>
        <dbReference type="ARBA" id="ARBA00022980"/>
    </source>
</evidence>
<proteinExistence type="predicted"/>
<dbReference type="InterPro" id="IPR000754">
    <property type="entry name" value="Ribosomal_uS9"/>
</dbReference>
<accession>A0A7C5URR3</accession>
<dbReference type="EMBL" id="DRVY01000061">
    <property type="protein sequence ID" value="HHR92288.1"/>
    <property type="molecule type" value="Genomic_DNA"/>
</dbReference>